<dbReference type="STRING" id="760192.Halhy_1872"/>
<dbReference type="HOGENOM" id="CLU_1710714_0_0_10"/>
<protein>
    <submittedName>
        <fullName evidence="1">Uncharacterized protein</fullName>
    </submittedName>
</protein>
<evidence type="ECO:0000313" key="1">
    <source>
        <dbReference type="EMBL" id="AEE49757.1"/>
    </source>
</evidence>
<dbReference type="KEGG" id="hhy:Halhy_1872"/>
<evidence type="ECO:0000313" key="2">
    <source>
        <dbReference type="Proteomes" id="UP000008461"/>
    </source>
</evidence>
<dbReference type="RefSeq" id="WP_013764310.1">
    <property type="nucleotide sequence ID" value="NC_015510.1"/>
</dbReference>
<accession>F4L577</accession>
<name>F4L577_HALH1</name>
<dbReference type="EMBL" id="CP002691">
    <property type="protein sequence ID" value="AEE49757.1"/>
    <property type="molecule type" value="Genomic_DNA"/>
</dbReference>
<sequence length="153" mass="16221">MPLTIENALGFMSSSITGNVEYVELPGGVFPPGVITNPNPASIQVDQAWQVKFNFTASGVFFQFFGAAVKWDCDILMEQYGPGENPASLPAITLPGVTAFANTYNGTINISPGSVPEGVYRLVARLSMRPAVGPTTILAAGFLDLGLVQFYKG</sequence>
<proteinExistence type="predicted"/>
<keyword evidence="2" id="KW-1185">Reference proteome</keyword>
<reference key="2">
    <citation type="submission" date="2011-04" db="EMBL/GenBank/DDBJ databases">
        <title>Complete sequence of chromosome of Haliscomenobacter hydrossis DSM 1100.</title>
        <authorList>
            <consortium name="US DOE Joint Genome Institute (JGI-PGF)"/>
            <person name="Lucas S."/>
            <person name="Han J."/>
            <person name="Lapidus A."/>
            <person name="Bruce D."/>
            <person name="Goodwin L."/>
            <person name="Pitluck S."/>
            <person name="Peters L."/>
            <person name="Kyrpides N."/>
            <person name="Mavromatis K."/>
            <person name="Ivanova N."/>
            <person name="Ovchinnikova G."/>
            <person name="Pagani I."/>
            <person name="Daligault H."/>
            <person name="Detter J.C."/>
            <person name="Han C."/>
            <person name="Land M."/>
            <person name="Hauser L."/>
            <person name="Markowitz V."/>
            <person name="Cheng J.-F."/>
            <person name="Hugenholtz P."/>
            <person name="Woyke T."/>
            <person name="Wu D."/>
            <person name="Verbarg S."/>
            <person name="Frueling A."/>
            <person name="Brambilla E."/>
            <person name="Klenk H.-P."/>
            <person name="Eisen J.A."/>
        </authorList>
    </citation>
    <scope>NUCLEOTIDE SEQUENCE</scope>
    <source>
        <strain>DSM 1100</strain>
    </source>
</reference>
<gene>
    <name evidence="1" type="ordered locus">Halhy_1872</name>
</gene>
<dbReference type="AlphaFoldDB" id="F4L577"/>
<dbReference type="Proteomes" id="UP000008461">
    <property type="component" value="Chromosome"/>
</dbReference>
<organism evidence="1 2">
    <name type="scientific">Haliscomenobacter hydrossis (strain ATCC 27775 / DSM 1100 / LMG 10767 / O)</name>
    <dbReference type="NCBI Taxonomy" id="760192"/>
    <lineage>
        <taxon>Bacteria</taxon>
        <taxon>Pseudomonadati</taxon>
        <taxon>Bacteroidota</taxon>
        <taxon>Saprospiria</taxon>
        <taxon>Saprospirales</taxon>
        <taxon>Haliscomenobacteraceae</taxon>
        <taxon>Haliscomenobacter</taxon>
    </lineage>
</organism>
<reference evidence="1 2" key="1">
    <citation type="journal article" date="2011" name="Stand. Genomic Sci.">
        <title>Complete genome sequence of Haliscomenobacter hydrossis type strain (O).</title>
        <authorList>
            <consortium name="US DOE Joint Genome Institute (JGI-PGF)"/>
            <person name="Daligault H."/>
            <person name="Lapidus A."/>
            <person name="Zeytun A."/>
            <person name="Nolan M."/>
            <person name="Lucas S."/>
            <person name="Del Rio T.G."/>
            <person name="Tice H."/>
            <person name="Cheng J.F."/>
            <person name="Tapia R."/>
            <person name="Han C."/>
            <person name="Goodwin L."/>
            <person name="Pitluck S."/>
            <person name="Liolios K."/>
            <person name="Pagani I."/>
            <person name="Ivanova N."/>
            <person name="Huntemann M."/>
            <person name="Mavromatis K."/>
            <person name="Mikhailova N."/>
            <person name="Pati A."/>
            <person name="Chen A."/>
            <person name="Palaniappan K."/>
            <person name="Land M."/>
            <person name="Hauser L."/>
            <person name="Brambilla E.M."/>
            <person name="Rohde M."/>
            <person name="Verbarg S."/>
            <person name="Goker M."/>
            <person name="Bristow J."/>
            <person name="Eisen J.A."/>
            <person name="Markowitz V."/>
            <person name="Hugenholtz P."/>
            <person name="Kyrpides N.C."/>
            <person name="Klenk H.P."/>
            <person name="Woyke T."/>
        </authorList>
    </citation>
    <scope>NUCLEOTIDE SEQUENCE [LARGE SCALE GENOMIC DNA]</scope>
    <source>
        <strain evidence="2">ATCC 27775 / DSM 1100 / LMG 10767 / O</strain>
    </source>
</reference>